<feature type="region of interest" description="Disordered" evidence="7">
    <location>
        <begin position="150"/>
        <end position="170"/>
    </location>
</feature>
<proteinExistence type="predicted"/>
<accession>A0A0F4LQ16</accession>
<comment type="function">
    <text evidence="5">Part of a stress-induced multi-chaperone system, it is involved in the recovery of the cell from heat-induced damage, in cooperation with DnaK, DnaJ and GrpE. Acts before DnaK, in the processing of protein aggregates. Protein binding stimulates the ATPase activity; ATP hydrolysis unfolds the denatured protein aggregates, which probably helps expose new hydrophobic binding sites on the surface of ClpB-bound aggregates, contributing to the solubilization and refolding of denatured protein aggregates by DnaK.</text>
</comment>
<name>A0A0F4LQ16_9LACO</name>
<dbReference type="Pfam" id="PF07724">
    <property type="entry name" value="AAA_2"/>
    <property type="match status" value="1"/>
</dbReference>
<dbReference type="Gene3D" id="1.10.1780.10">
    <property type="entry name" value="Clp, N-terminal domain"/>
    <property type="match status" value="1"/>
</dbReference>
<dbReference type="CDD" id="cd00009">
    <property type="entry name" value="AAA"/>
    <property type="match status" value="1"/>
</dbReference>
<dbReference type="InterPro" id="IPR050130">
    <property type="entry name" value="ClpA_ClpB"/>
</dbReference>
<dbReference type="PANTHER" id="PTHR11638:SF18">
    <property type="entry name" value="HEAT SHOCK PROTEIN 104"/>
    <property type="match status" value="1"/>
</dbReference>
<dbReference type="PROSITE" id="PS51903">
    <property type="entry name" value="CLP_R"/>
    <property type="match status" value="1"/>
</dbReference>
<evidence type="ECO:0000256" key="2">
    <source>
        <dbReference type="ARBA" id="ARBA00022741"/>
    </source>
</evidence>
<dbReference type="InterPro" id="IPR036628">
    <property type="entry name" value="Clp_N_dom_sf"/>
</dbReference>
<dbReference type="Pfam" id="PF00004">
    <property type="entry name" value="AAA"/>
    <property type="match status" value="1"/>
</dbReference>
<dbReference type="PROSITE" id="PS00870">
    <property type="entry name" value="CLPAB_1"/>
    <property type="match status" value="1"/>
</dbReference>
<dbReference type="PRINTS" id="PR00300">
    <property type="entry name" value="CLPPROTEASEA"/>
</dbReference>
<evidence type="ECO:0000256" key="7">
    <source>
        <dbReference type="SAM" id="MobiDB-lite"/>
    </source>
</evidence>
<dbReference type="GO" id="GO:0005737">
    <property type="term" value="C:cytoplasm"/>
    <property type="evidence" value="ECO:0007669"/>
    <property type="project" value="TreeGrafter"/>
</dbReference>
<dbReference type="PATRIC" id="fig|1218492.5.peg.1413"/>
<dbReference type="InterPro" id="IPR004176">
    <property type="entry name" value="Clp_R_N"/>
</dbReference>
<dbReference type="GO" id="GO:0016887">
    <property type="term" value="F:ATP hydrolysis activity"/>
    <property type="evidence" value="ECO:0007669"/>
    <property type="project" value="InterPro"/>
</dbReference>
<reference evidence="10 11" key="1">
    <citation type="submission" date="2015-01" db="EMBL/GenBank/DDBJ databases">
        <title>Comparative genomics of the lactic acid bacteria isolated from the honey bee gut.</title>
        <authorList>
            <person name="Ellegaard K.M."/>
            <person name="Tamarit D."/>
            <person name="Javelind E."/>
            <person name="Olofsson T."/>
            <person name="Andersson S.G."/>
            <person name="Vasquez A."/>
        </authorList>
    </citation>
    <scope>NUCLEOTIDE SEQUENCE [LARGE SCALE GENOMIC DNA]</scope>
    <source>
        <strain evidence="10 11">Bin4</strain>
    </source>
</reference>
<dbReference type="InterPro" id="IPR001943">
    <property type="entry name" value="UVR_dom"/>
</dbReference>
<dbReference type="Pfam" id="PF10431">
    <property type="entry name" value="ClpB_D2-small"/>
    <property type="match status" value="1"/>
</dbReference>
<dbReference type="Gene3D" id="4.10.860.10">
    <property type="entry name" value="UVR domain"/>
    <property type="match status" value="1"/>
</dbReference>
<dbReference type="STRING" id="1218492.JG30_13620"/>
<sequence length="823" mass="91978">MNELFTPSAKEALHLAQRLAKKLRHHEVGTEHLLYGLVSEGSGVAAKTITDQAVSAVDIHDEIEALTGYGPDDQSARKVRYLPYSPRASQVLEQATNQAQLLEAPQVGTSHILLALLRDQTILADRILVNLGLSIVKTRKLLLQKMGINPKNKTANSTHGSKKRESTTPTLDSLARDLTAMARQKLIDPVIGRDVEITRAIQILCRRTKNNPVFIGEPGVGKTAIVEGLAQRVIAGEVPEELWSKRIMMLDVGSLVAGTKYRGEFEDRLKKIINEIYHDKNIILFIDELHTLIGAGGAEGAIDASNILKPALSRGEIQMIGATTLDEYQKYIEKDAAFARRFAKVLVNEPNQADSYAILKGLRPEYEGHHHVQISDAALKAAIHLSQRYLPSRYLPDKAIDLIDEASARVHIRQVQKSSYAKLTTLEEQYNQVVQQRDQALQEQNFEQAAHYHQQEMDLQKQLQQQALKSARQKQQQKVQVNPDDIAAVVAQWTGVPLEKMTVKEGQRLLHLEKDLHRRVIGQDEAITTIAKAIRRSRSGLKDPKRPIGAFIFLGPTGVGKTELAKALAATMFGAESNMIRIDMSEYMEKFNTSRLVGSAPGYVGYEEGGQLTEQVRNHPYSVVLLDEVEKAHPDVFNLLLQVLDEGYLTDAKGRRVDFRNTIIIMTSNLGATALRDEHNVGFGKVSALHDYQAMKTRILEEARQFFRPEFLNRVDDLLIFHELTQKDLHQIIKIMIAQLEQRLQAQKIKLRLTAKALDVLAVKGFNPQFGARPLQRTIQTEIEDPISDLLLAHQVQAGDTLSVGVNHGQLKFKVKQTSSVPV</sequence>
<dbReference type="OrthoDB" id="9803641at2"/>
<evidence type="ECO:0000256" key="1">
    <source>
        <dbReference type="ARBA" id="ARBA00022737"/>
    </source>
</evidence>
<dbReference type="InterPro" id="IPR003593">
    <property type="entry name" value="AAA+_ATPase"/>
</dbReference>
<keyword evidence="3" id="KW-0067">ATP-binding</keyword>
<dbReference type="CDD" id="cd19499">
    <property type="entry name" value="RecA-like_ClpB_Hsp104-like"/>
    <property type="match status" value="1"/>
</dbReference>
<dbReference type="InterPro" id="IPR003959">
    <property type="entry name" value="ATPase_AAA_core"/>
</dbReference>
<dbReference type="SMART" id="SM00382">
    <property type="entry name" value="AAA"/>
    <property type="match status" value="2"/>
</dbReference>
<dbReference type="Pfam" id="PF02861">
    <property type="entry name" value="Clp_N"/>
    <property type="match status" value="1"/>
</dbReference>
<dbReference type="RefSeq" id="WP_046317425.1">
    <property type="nucleotide sequence ID" value="NZ_JAMBKR010000005.1"/>
</dbReference>
<evidence type="ECO:0000256" key="3">
    <source>
        <dbReference type="ARBA" id="ARBA00022840"/>
    </source>
</evidence>
<dbReference type="SUPFAM" id="SSF81923">
    <property type="entry name" value="Double Clp-N motif"/>
    <property type="match status" value="1"/>
</dbReference>
<dbReference type="GO" id="GO:0034605">
    <property type="term" value="P:cellular response to heat"/>
    <property type="evidence" value="ECO:0007669"/>
    <property type="project" value="TreeGrafter"/>
</dbReference>
<dbReference type="GO" id="GO:0005524">
    <property type="term" value="F:ATP binding"/>
    <property type="evidence" value="ECO:0007669"/>
    <property type="project" value="UniProtKB-KW"/>
</dbReference>
<organism evidence="10 11">
    <name type="scientific">Bombilactobacillus mellifer</name>
    <dbReference type="NCBI Taxonomy" id="1218492"/>
    <lineage>
        <taxon>Bacteria</taxon>
        <taxon>Bacillati</taxon>
        <taxon>Bacillota</taxon>
        <taxon>Bacilli</taxon>
        <taxon>Lactobacillales</taxon>
        <taxon>Lactobacillaceae</taxon>
        <taxon>Bombilactobacillus</taxon>
    </lineage>
</organism>
<dbReference type="Gene3D" id="3.40.50.300">
    <property type="entry name" value="P-loop containing nucleotide triphosphate hydrolases"/>
    <property type="match status" value="2"/>
</dbReference>
<dbReference type="InterPro" id="IPR001270">
    <property type="entry name" value="ClpA/B"/>
</dbReference>
<dbReference type="PROSITE" id="PS50151">
    <property type="entry name" value="UVR"/>
    <property type="match status" value="1"/>
</dbReference>
<dbReference type="InterPro" id="IPR041546">
    <property type="entry name" value="ClpA/ClpB_AAA_lid"/>
</dbReference>
<dbReference type="FunFam" id="3.40.50.300:FF:000025">
    <property type="entry name" value="ATP-dependent Clp protease subunit"/>
    <property type="match status" value="1"/>
</dbReference>
<dbReference type="Proteomes" id="UP000033558">
    <property type="component" value="Unassembled WGS sequence"/>
</dbReference>
<dbReference type="InterPro" id="IPR019489">
    <property type="entry name" value="Clp_ATPase_C"/>
</dbReference>
<dbReference type="Pfam" id="PF17871">
    <property type="entry name" value="AAA_lid_9"/>
    <property type="match status" value="1"/>
</dbReference>
<keyword evidence="4" id="KW-0143">Chaperone</keyword>
<dbReference type="HOGENOM" id="CLU_005070_4_1_9"/>
<feature type="domain" description="Clp R" evidence="9">
    <location>
        <begin position="1"/>
        <end position="149"/>
    </location>
</feature>
<keyword evidence="1 6" id="KW-0677">Repeat</keyword>
<dbReference type="FunFam" id="3.40.50.300:FF:000010">
    <property type="entry name" value="Chaperone clpB 1, putative"/>
    <property type="match status" value="1"/>
</dbReference>
<dbReference type="PANTHER" id="PTHR11638">
    <property type="entry name" value="ATP-DEPENDENT CLP PROTEASE"/>
    <property type="match status" value="1"/>
</dbReference>
<comment type="caution">
    <text evidence="10">The sequence shown here is derived from an EMBL/GenBank/DDBJ whole genome shotgun (WGS) entry which is preliminary data.</text>
</comment>
<feature type="domain" description="UVR" evidence="8">
    <location>
        <begin position="427"/>
        <end position="462"/>
    </location>
</feature>
<gene>
    <name evidence="10" type="ORF">JG30_13620</name>
</gene>
<keyword evidence="11" id="KW-1185">Reference proteome</keyword>
<evidence type="ECO:0000256" key="5">
    <source>
        <dbReference type="ARBA" id="ARBA00025613"/>
    </source>
</evidence>
<dbReference type="InterPro" id="IPR027417">
    <property type="entry name" value="P-loop_NTPase"/>
</dbReference>
<dbReference type="SMART" id="SM01086">
    <property type="entry name" value="ClpB_D2-small"/>
    <property type="match status" value="1"/>
</dbReference>
<evidence type="ECO:0000256" key="6">
    <source>
        <dbReference type="PROSITE-ProRule" id="PRU01251"/>
    </source>
</evidence>
<dbReference type="InterPro" id="IPR018368">
    <property type="entry name" value="ClpA/B_CS1"/>
</dbReference>
<evidence type="ECO:0000259" key="9">
    <source>
        <dbReference type="PROSITE" id="PS51903"/>
    </source>
</evidence>
<evidence type="ECO:0000256" key="4">
    <source>
        <dbReference type="ARBA" id="ARBA00023186"/>
    </source>
</evidence>
<keyword evidence="2" id="KW-0547">Nucleotide-binding</keyword>
<dbReference type="SUPFAM" id="SSF52540">
    <property type="entry name" value="P-loop containing nucleoside triphosphate hydrolases"/>
    <property type="match status" value="2"/>
</dbReference>
<evidence type="ECO:0000313" key="10">
    <source>
        <dbReference type="EMBL" id="KJY60675.1"/>
    </source>
</evidence>
<dbReference type="AlphaFoldDB" id="A0A0F4LQ16"/>
<evidence type="ECO:0000259" key="8">
    <source>
        <dbReference type="PROSITE" id="PS50151"/>
    </source>
</evidence>
<dbReference type="EMBL" id="JXJQ01000010">
    <property type="protein sequence ID" value="KJY60675.1"/>
    <property type="molecule type" value="Genomic_DNA"/>
</dbReference>
<dbReference type="Gene3D" id="1.10.8.60">
    <property type="match status" value="2"/>
</dbReference>
<protein>
    <submittedName>
        <fullName evidence="10">Chaperone protein ClpB</fullName>
    </submittedName>
</protein>
<evidence type="ECO:0000313" key="11">
    <source>
        <dbReference type="Proteomes" id="UP000033558"/>
    </source>
</evidence>